<dbReference type="Pfam" id="PF11951">
    <property type="entry name" value="Fungal_trans_2"/>
    <property type="match status" value="1"/>
</dbReference>
<gene>
    <name evidence="3" type="ORF">Focb16_v015436</name>
</gene>
<dbReference type="PANTHER" id="PTHR37534">
    <property type="entry name" value="TRANSCRIPTIONAL ACTIVATOR PROTEIN UGA3"/>
    <property type="match status" value="1"/>
</dbReference>
<dbReference type="InterPro" id="IPR021858">
    <property type="entry name" value="Fun_TF"/>
</dbReference>
<evidence type="ECO:0008006" key="5">
    <source>
        <dbReference type="Google" id="ProtNLM"/>
    </source>
</evidence>
<name>A0A559KXS5_FUSOC</name>
<evidence type="ECO:0000313" key="3">
    <source>
        <dbReference type="EMBL" id="TVY65016.1"/>
    </source>
</evidence>
<keyword evidence="2" id="KW-0539">Nucleus</keyword>
<proteinExistence type="predicted"/>
<dbReference type="EMBL" id="SRMI01000008">
    <property type="protein sequence ID" value="TVY65016.1"/>
    <property type="molecule type" value="Genomic_DNA"/>
</dbReference>
<comment type="subcellular location">
    <subcellularLocation>
        <location evidence="1">Nucleus</location>
    </subcellularLocation>
</comment>
<comment type="caution">
    <text evidence="3">The sequence shown here is derived from an EMBL/GenBank/DDBJ whole genome shotgun (WGS) entry which is preliminary data.</text>
</comment>
<sequence>MALERNFWGHSMIHNSGLRLSGPENQDVRLRKCAIYPALGFRSVLTWSVIRMTRWRFTAINESGLPFISGLCVIAQKYPSVRSAMLALASSLRPALSLKNISSTSAPGYSQHHEPFDLDSSALERCQSALKDLQTKISKVNVSQANNDDVVELLVSVLIMITAGFPSGSRSTQDADWTLHISGIVSLIESLDQTEIQSAYVSRLAREIAAYLDIGVFSLGSLSQSKNRRAWLTWNIEHPETPQETDFSPMEVMLGYPRSLITLIAAMAALLECQDRGEVDLLTQTTVDKLYERACQGCEYVAPTTEQQIQETRAISGELFSRFETALTLWTQPVVPLRISTSVSLALTTAWEIMRKACLIYLWRGGLKKNVLHQLSPVHARIAGKFIREMIVGLQALIHMYDEQRITIMNIMTWPTVIVANECGNDRGLQTAVLNVLRGMCQRFAIQHIQHLIIVVEELWRRVEHNIDAMYPPHISMEEISREMGFCLPLF</sequence>
<dbReference type="AlphaFoldDB" id="A0A559KXS5"/>
<evidence type="ECO:0000256" key="1">
    <source>
        <dbReference type="ARBA" id="ARBA00004123"/>
    </source>
</evidence>
<reference evidence="3 4" key="1">
    <citation type="journal article" date="2019" name="Microbiol. Resour. Announc.">
        <title>High-quality draft genome sequence of Fusarium oxysporum f. sp. cubense strain 160527, a causal agent of Panama disease.</title>
        <authorList>
            <person name="Asai S."/>
            <person name="Ayukawa Y."/>
            <person name="Gan P."/>
            <person name="Masuda S."/>
            <person name="Komatsu K."/>
            <person name="Shirasu K."/>
            <person name="Arie T."/>
        </authorList>
    </citation>
    <scope>NUCLEOTIDE SEQUENCE [LARGE SCALE GENOMIC DNA]</scope>
    <source>
        <strain evidence="3 4">160527</strain>
    </source>
</reference>
<dbReference type="GO" id="GO:0005634">
    <property type="term" value="C:nucleus"/>
    <property type="evidence" value="ECO:0007669"/>
    <property type="project" value="UniProtKB-SubCell"/>
</dbReference>
<protein>
    <recommendedName>
        <fullName evidence="5">Transcription factor domain-containing protein</fullName>
    </recommendedName>
</protein>
<evidence type="ECO:0000256" key="2">
    <source>
        <dbReference type="ARBA" id="ARBA00023242"/>
    </source>
</evidence>
<organism evidence="3 4">
    <name type="scientific">Fusarium oxysporum f. sp. cubense</name>
    <dbReference type="NCBI Taxonomy" id="61366"/>
    <lineage>
        <taxon>Eukaryota</taxon>
        <taxon>Fungi</taxon>
        <taxon>Dikarya</taxon>
        <taxon>Ascomycota</taxon>
        <taxon>Pezizomycotina</taxon>
        <taxon>Sordariomycetes</taxon>
        <taxon>Hypocreomycetidae</taxon>
        <taxon>Hypocreales</taxon>
        <taxon>Nectriaceae</taxon>
        <taxon>Fusarium</taxon>
        <taxon>Fusarium oxysporum species complex</taxon>
    </lineage>
</organism>
<dbReference type="PANTHER" id="PTHR37534:SF46">
    <property type="entry name" value="ZN(II)2CYS6 TRANSCRIPTION FACTOR (EUROFUNG)"/>
    <property type="match status" value="1"/>
</dbReference>
<accession>A0A559KXS5</accession>
<dbReference type="Proteomes" id="UP000320707">
    <property type="component" value="Unassembled WGS sequence"/>
</dbReference>
<evidence type="ECO:0000313" key="4">
    <source>
        <dbReference type="Proteomes" id="UP000320707"/>
    </source>
</evidence>